<protein>
    <submittedName>
        <fullName evidence="5">Substrate-binding domain-containing protein</fullName>
    </submittedName>
</protein>
<dbReference type="PANTHER" id="PTHR30146">
    <property type="entry name" value="LACI-RELATED TRANSCRIPTIONAL REPRESSOR"/>
    <property type="match status" value="1"/>
</dbReference>
<proteinExistence type="predicted"/>
<organism evidence="5 6">
    <name type="scientific">Halovulum marinum</name>
    <dbReference type="NCBI Taxonomy" id="2662447"/>
    <lineage>
        <taxon>Bacteria</taxon>
        <taxon>Pseudomonadati</taxon>
        <taxon>Pseudomonadota</taxon>
        <taxon>Alphaproteobacteria</taxon>
        <taxon>Rhodobacterales</taxon>
        <taxon>Paracoccaceae</taxon>
        <taxon>Halovulum</taxon>
    </lineage>
</organism>
<dbReference type="SUPFAM" id="SSF47413">
    <property type="entry name" value="lambda repressor-like DNA-binding domains"/>
    <property type="match status" value="1"/>
</dbReference>
<gene>
    <name evidence="5" type="ORF">GE300_02645</name>
</gene>
<accession>A0A6L5YVX8</accession>
<evidence type="ECO:0000313" key="6">
    <source>
        <dbReference type="Proteomes" id="UP000474957"/>
    </source>
</evidence>
<dbReference type="PRINTS" id="PR00036">
    <property type="entry name" value="HTHLACI"/>
</dbReference>
<dbReference type="GO" id="GO:0000976">
    <property type="term" value="F:transcription cis-regulatory region binding"/>
    <property type="evidence" value="ECO:0007669"/>
    <property type="project" value="TreeGrafter"/>
</dbReference>
<feature type="domain" description="HTH lacI-type" evidence="4">
    <location>
        <begin position="6"/>
        <end position="60"/>
    </location>
</feature>
<evidence type="ECO:0000256" key="3">
    <source>
        <dbReference type="ARBA" id="ARBA00023163"/>
    </source>
</evidence>
<dbReference type="InterPro" id="IPR046335">
    <property type="entry name" value="LacI/GalR-like_sensor"/>
</dbReference>
<dbReference type="SMART" id="SM00354">
    <property type="entry name" value="HTH_LACI"/>
    <property type="match status" value="1"/>
</dbReference>
<dbReference type="PROSITE" id="PS00356">
    <property type="entry name" value="HTH_LACI_1"/>
    <property type="match status" value="1"/>
</dbReference>
<name>A0A6L5YVX8_9RHOB</name>
<evidence type="ECO:0000256" key="1">
    <source>
        <dbReference type="ARBA" id="ARBA00023015"/>
    </source>
</evidence>
<keyword evidence="6" id="KW-1185">Reference proteome</keyword>
<evidence type="ECO:0000259" key="4">
    <source>
        <dbReference type="PROSITE" id="PS50932"/>
    </source>
</evidence>
<dbReference type="GO" id="GO:0003700">
    <property type="term" value="F:DNA-binding transcription factor activity"/>
    <property type="evidence" value="ECO:0007669"/>
    <property type="project" value="TreeGrafter"/>
</dbReference>
<dbReference type="CDD" id="cd06273">
    <property type="entry name" value="PBP1_LacI-like"/>
    <property type="match status" value="1"/>
</dbReference>
<dbReference type="Gene3D" id="3.40.50.2300">
    <property type="match status" value="2"/>
</dbReference>
<dbReference type="RefSeq" id="WP_154444560.1">
    <property type="nucleotide sequence ID" value="NZ_WIND01000001.1"/>
</dbReference>
<comment type="caution">
    <text evidence="5">The sequence shown here is derived from an EMBL/GenBank/DDBJ whole genome shotgun (WGS) entry which is preliminary data.</text>
</comment>
<keyword evidence="1" id="KW-0805">Transcription regulation</keyword>
<dbReference type="EMBL" id="WIND01000001">
    <property type="protein sequence ID" value="MSU88516.1"/>
    <property type="molecule type" value="Genomic_DNA"/>
</dbReference>
<keyword evidence="2" id="KW-0238">DNA-binding</keyword>
<dbReference type="CDD" id="cd01392">
    <property type="entry name" value="HTH_LacI"/>
    <property type="match status" value="1"/>
</dbReference>
<dbReference type="Proteomes" id="UP000474957">
    <property type="component" value="Unassembled WGS sequence"/>
</dbReference>
<evidence type="ECO:0000256" key="2">
    <source>
        <dbReference type="ARBA" id="ARBA00023125"/>
    </source>
</evidence>
<dbReference type="Gene3D" id="1.10.260.40">
    <property type="entry name" value="lambda repressor-like DNA-binding domains"/>
    <property type="match status" value="1"/>
</dbReference>
<evidence type="ECO:0000313" key="5">
    <source>
        <dbReference type="EMBL" id="MSU88516.1"/>
    </source>
</evidence>
<dbReference type="Pfam" id="PF13377">
    <property type="entry name" value="Peripla_BP_3"/>
    <property type="match status" value="1"/>
</dbReference>
<dbReference type="Pfam" id="PF00356">
    <property type="entry name" value="LacI"/>
    <property type="match status" value="1"/>
</dbReference>
<dbReference type="InterPro" id="IPR000843">
    <property type="entry name" value="HTH_LacI"/>
</dbReference>
<dbReference type="PROSITE" id="PS50932">
    <property type="entry name" value="HTH_LACI_2"/>
    <property type="match status" value="1"/>
</dbReference>
<reference evidence="5 6" key="1">
    <citation type="submission" date="2019-10" db="EMBL/GenBank/DDBJ databases">
        <title>Cognatihalovulum marinum gen. nov. sp. nov., a new member of the family Rhodobacteraceae isolated from deep seawater of the Northwest Indian Ocean.</title>
        <authorList>
            <person name="Ruan C."/>
            <person name="Wang J."/>
            <person name="Zheng X."/>
            <person name="Song L."/>
            <person name="Zhu Y."/>
            <person name="Huang Y."/>
            <person name="Lu Z."/>
            <person name="Du W."/>
            <person name="Huang L."/>
            <person name="Dai X."/>
        </authorList>
    </citation>
    <scope>NUCLEOTIDE SEQUENCE [LARGE SCALE GENOMIC DNA]</scope>
    <source>
        <strain evidence="5 6">2CG4</strain>
    </source>
</reference>
<dbReference type="InterPro" id="IPR010982">
    <property type="entry name" value="Lambda_DNA-bd_dom_sf"/>
</dbReference>
<dbReference type="InterPro" id="IPR028082">
    <property type="entry name" value="Peripla_BP_I"/>
</dbReference>
<sequence length="339" mass="35616">MAKDLPTLEDVARMSGVSTATVSRALNAPKRVRPETLARITDAVAQLGYTPHFGGRALASNRTFTVGAVIPTMENAIFARGLQALQEQLSAQGVTLLVSTSNYDPDEEAAQVRALLGRGVDGMVLIGEARDAQVYTLLERRGVPFVLVWTWRPDCPWPCVGFDNAEAARAMAQQVLDLGHRRIAMIAGITRGNDRAAARVDGVRGALDAHGLSLPADRLVESDYSLEAGAEAARRLLAQTPRPTVILCGNDVLAAGAYAAIRDAGLSVPADISVTGFDDIDLAHVLSPGLTTVHVPHRRMGEAAARMLLAMGADGAAPDGVALQTGIVRRGSLAAPPPG</sequence>
<keyword evidence="3" id="KW-0804">Transcription</keyword>
<dbReference type="SUPFAM" id="SSF53822">
    <property type="entry name" value="Periplasmic binding protein-like I"/>
    <property type="match status" value="1"/>
</dbReference>
<dbReference type="PANTHER" id="PTHR30146:SF138">
    <property type="entry name" value="TRANSCRIPTIONAL REGULATORY PROTEIN"/>
    <property type="match status" value="1"/>
</dbReference>
<dbReference type="AlphaFoldDB" id="A0A6L5YVX8"/>